<proteinExistence type="predicted"/>
<comment type="caution">
    <text evidence="1">The sequence shown here is derived from an EMBL/GenBank/DDBJ whole genome shotgun (WGS) entry which is preliminary data.</text>
</comment>
<dbReference type="Proteomes" id="UP001066276">
    <property type="component" value="Chromosome 1_1"/>
</dbReference>
<protein>
    <submittedName>
        <fullName evidence="1">Uncharacterized protein</fullName>
    </submittedName>
</protein>
<dbReference type="EMBL" id="JANPWB010000001">
    <property type="protein sequence ID" value="KAJ1215750.1"/>
    <property type="molecule type" value="Genomic_DNA"/>
</dbReference>
<name>A0AAV7WP75_PLEWA</name>
<organism evidence="1 2">
    <name type="scientific">Pleurodeles waltl</name>
    <name type="common">Iberian ribbed newt</name>
    <dbReference type="NCBI Taxonomy" id="8319"/>
    <lineage>
        <taxon>Eukaryota</taxon>
        <taxon>Metazoa</taxon>
        <taxon>Chordata</taxon>
        <taxon>Craniata</taxon>
        <taxon>Vertebrata</taxon>
        <taxon>Euteleostomi</taxon>
        <taxon>Amphibia</taxon>
        <taxon>Batrachia</taxon>
        <taxon>Caudata</taxon>
        <taxon>Salamandroidea</taxon>
        <taxon>Salamandridae</taxon>
        <taxon>Pleurodelinae</taxon>
        <taxon>Pleurodeles</taxon>
    </lineage>
</organism>
<sequence length="184" mass="19647">MPIRLQLRNYECQAKVRVTVPVLTECPVNAGMVSLPPRGKLEPGLHQCHSWVGAAGRGAPPGQAERDPEPGPAPCCLHATGREAWSQHQRSITFALGSEPRSVSVLVCISTPVLCTSSRSLSVLEAEPAYGSGRHPSRPRPWAMVRTRVGHLSPQWAASAPSLRPPLLLEVLGGEKVSTCLGEG</sequence>
<gene>
    <name evidence="1" type="ORF">NDU88_003358</name>
</gene>
<keyword evidence="2" id="KW-1185">Reference proteome</keyword>
<dbReference type="AlphaFoldDB" id="A0AAV7WP75"/>
<evidence type="ECO:0000313" key="2">
    <source>
        <dbReference type="Proteomes" id="UP001066276"/>
    </source>
</evidence>
<evidence type="ECO:0000313" key="1">
    <source>
        <dbReference type="EMBL" id="KAJ1215750.1"/>
    </source>
</evidence>
<reference evidence="1" key="1">
    <citation type="journal article" date="2022" name="bioRxiv">
        <title>Sequencing and chromosome-scale assembly of the giantPleurodeles waltlgenome.</title>
        <authorList>
            <person name="Brown T."/>
            <person name="Elewa A."/>
            <person name="Iarovenko S."/>
            <person name="Subramanian E."/>
            <person name="Araus A.J."/>
            <person name="Petzold A."/>
            <person name="Susuki M."/>
            <person name="Suzuki K.-i.T."/>
            <person name="Hayashi T."/>
            <person name="Toyoda A."/>
            <person name="Oliveira C."/>
            <person name="Osipova E."/>
            <person name="Leigh N.D."/>
            <person name="Simon A."/>
            <person name="Yun M.H."/>
        </authorList>
    </citation>
    <scope>NUCLEOTIDE SEQUENCE</scope>
    <source>
        <strain evidence="1">20211129_DDA</strain>
        <tissue evidence="1">Liver</tissue>
    </source>
</reference>
<accession>A0AAV7WP75</accession>